<sequence>MRLNNLAEGVKIKPEIFTGLRFLFLPIQMMDHFGWINWTGALRDEPVDFVKERVQMVLDPE</sequence>
<dbReference type="AlphaFoldDB" id="A0A0E9LSI7"/>
<reference evidence="1 2" key="1">
    <citation type="journal article" date="2015" name="Microbes Environ.">
        <title>Distribution and evolution of nitrogen fixation genes in the phylum bacteroidetes.</title>
        <authorList>
            <person name="Inoue J."/>
            <person name="Oshima K."/>
            <person name="Suda W."/>
            <person name="Sakamoto M."/>
            <person name="Iino T."/>
            <person name="Noda S."/>
            <person name="Hongoh Y."/>
            <person name="Hattori M."/>
            <person name="Ohkuma M."/>
        </authorList>
    </citation>
    <scope>NUCLEOTIDE SEQUENCE [LARGE SCALE GENOMIC DNA]</scope>
    <source>
        <strain evidence="1">JCM 15548</strain>
    </source>
</reference>
<dbReference type="RefSeq" id="WP_157482278.1">
    <property type="nucleotide sequence ID" value="NZ_BAZW01000001.1"/>
</dbReference>
<protein>
    <submittedName>
        <fullName evidence="1">Uncharacterized protein</fullName>
    </submittedName>
</protein>
<comment type="caution">
    <text evidence="1">The sequence shown here is derived from an EMBL/GenBank/DDBJ whole genome shotgun (WGS) entry which is preliminary data.</text>
</comment>
<dbReference type="EMBL" id="BAZW01000001">
    <property type="protein sequence ID" value="GAO28106.1"/>
    <property type="molecule type" value="Genomic_DNA"/>
</dbReference>
<evidence type="ECO:0000313" key="2">
    <source>
        <dbReference type="Proteomes" id="UP000032900"/>
    </source>
</evidence>
<name>A0A0E9LSI7_9BACT</name>
<keyword evidence="2" id="KW-1185">Reference proteome</keyword>
<proteinExistence type="predicted"/>
<gene>
    <name evidence="1" type="ORF">JCM15548_167</name>
</gene>
<accession>A0A0E9LSI7</accession>
<dbReference type="Proteomes" id="UP000032900">
    <property type="component" value="Unassembled WGS sequence"/>
</dbReference>
<evidence type="ECO:0000313" key="1">
    <source>
        <dbReference type="EMBL" id="GAO28106.1"/>
    </source>
</evidence>
<organism evidence="1 2">
    <name type="scientific">Geofilum rubicundum JCM 15548</name>
    <dbReference type="NCBI Taxonomy" id="1236989"/>
    <lineage>
        <taxon>Bacteria</taxon>
        <taxon>Pseudomonadati</taxon>
        <taxon>Bacteroidota</taxon>
        <taxon>Bacteroidia</taxon>
        <taxon>Marinilabiliales</taxon>
        <taxon>Marinilabiliaceae</taxon>
        <taxon>Geofilum</taxon>
    </lineage>
</organism>